<dbReference type="InterPro" id="IPR036404">
    <property type="entry name" value="Jacalin-like_lectin_dom_sf"/>
</dbReference>
<dbReference type="EMBL" id="AQGS01000677">
    <property type="protein sequence ID" value="EPS37273.1"/>
    <property type="molecule type" value="Genomic_DNA"/>
</dbReference>
<dbReference type="SMART" id="SM00915">
    <property type="entry name" value="Jacalin"/>
    <property type="match status" value="1"/>
</dbReference>
<evidence type="ECO:0008006" key="5">
    <source>
        <dbReference type="Google" id="ProtNLM"/>
    </source>
</evidence>
<dbReference type="Pfam" id="PF01419">
    <property type="entry name" value="Jacalin"/>
    <property type="match status" value="1"/>
</dbReference>
<sequence>MVEDHVVYCSVCGVYIPYFDKWRASKTRWLQNVIFLTSISSSEAPETREEGEDREILIIPSVLQPASHGLPIAGHFDHEANKFTQHVGMSVFRNTSLAETNNSHGYPIHESCWSILNFMLQAAAASTVSEKELHKKLYKILDNTAYSEYKLFWPHEYYGLARYQPSDYWQLPLEFPFTEDDPLADISPLLESTTYEPFLLPDFLPLPAELRLRIFNELDPTDIRNIKCIPSIYRAAFPDYYWKKFTLPTTTTEFGYLNFSNSSPISSQYSWYHLLQVAKRQFLSTGHLQNRHRIWKICRDISFLVVDTVNSEPTNLTPVDFYEERDLLISPGWPDMPHSFTAWSESRGYDFGEWRDYEFFGTFALFSGETSTVPTEEIVLHYTGAGDMQYISGIQLLPSDQQVGYLTGKTRALKTIDMEFLSVATSQYGLVDVSLSKLKDEYNWKDGKHPTLGRDKIAITRRTLRPSNTRAREIRVFAKLDATKITILTFRMEDIIPQDELDDLERQFQMVSWTPTIPKHIPSTLGAGYGGRDTWECEKFRPCEVISFDDRKVERVTGWSTLGDNALAGITVHFEEEAANPPSSMGDVSSYGSVVDFLVNGEAGEYIESVEVITGEEFSVLVGLKFTTNWGREGHLSPRTHLNNRPVSSWPVQIPQGHKITGFYGDFDKSELCLGYFGVLSAPVQYQPRPKNTLLHTSSPGIPTTAVLKGTIYSSTAPLHPCREITCYSTNYPRFRLTGLLLEYQQGDNEATLRHLVGSIGNSMALPEKLVLGESEQLTKIEWDTHTLPFSTRQRLETSLASLKITTSKGNSITWGILSSNRVGHISLKYKIGGTLEVHPKSTLRWDYDKEYDHLMTETELSPKTPPLRPKIKSQFPQTTAEISNHYDSTIIGFYLDEYHRTTVSHGRNIPPILNLTRIVHFYLNVDTTGNRLRDSFVGDWNQPQVRVHRYINEDGAVYDGPDAIVAQAFAVTEERGHDEIANGQMLEMCRSKSEDKLFVLVAVGLVVKAFFFERGEEGAGQMTGVRIKNRHGKDTGGVLHLIINREDVEDLLRYIVQEASDFIESSVRVIY</sequence>
<gene>
    <name evidence="3" type="ORF">H072_9060</name>
</gene>
<dbReference type="HOGENOM" id="CLU_287422_0_0_1"/>
<comment type="caution">
    <text evidence="3">The sequence shown here is derived from an EMBL/GenBank/DDBJ whole genome shotgun (WGS) entry which is preliminary data.</text>
</comment>
<dbReference type="SUPFAM" id="SSF51101">
    <property type="entry name" value="Mannose-binding lectins"/>
    <property type="match status" value="2"/>
</dbReference>
<keyword evidence="4" id="KW-1185">Reference proteome</keyword>
<organism evidence="3 4">
    <name type="scientific">Dactylellina haptotyla (strain CBS 200.50)</name>
    <name type="common">Nematode-trapping fungus</name>
    <name type="synonym">Monacrosporium haptotylum</name>
    <dbReference type="NCBI Taxonomy" id="1284197"/>
    <lineage>
        <taxon>Eukaryota</taxon>
        <taxon>Fungi</taxon>
        <taxon>Dikarya</taxon>
        <taxon>Ascomycota</taxon>
        <taxon>Pezizomycotina</taxon>
        <taxon>Orbiliomycetes</taxon>
        <taxon>Orbiliales</taxon>
        <taxon>Orbiliaceae</taxon>
        <taxon>Dactylellina</taxon>
    </lineage>
</organism>
<dbReference type="PROSITE" id="PS51752">
    <property type="entry name" value="JACALIN_LECTIN"/>
    <property type="match status" value="1"/>
</dbReference>
<evidence type="ECO:0000313" key="3">
    <source>
        <dbReference type="EMBL" id="EPS37273.1"/>
    </source>
</evidence>
<dbReference type="PROSITE" id="PS50181">
    <property type="entry name" value="FBOX"/>
    <property type="match status" value="1"/>
</dbReference>
<dbReference type="STRING" id="1284197.S8BDJ4"/>
<evidence type="ECO:0000313" key="4">
    <source>
        <dbReference type="Proteomes" id="UP000015100"/>
    </source>
</evidence>
<dbReference type="Proteomes" id="UP000015100">
    <property type="component" value="Unassembled WGS sequence"/>
</dbReference>
<feature type="domain" description="F-box" evidence="1">
    <location>
        <begin position="200"/>
        <end position="245"/>
    </location>
</feature>
<dbReference type="AlphaFoldDB" id="S8BDJ4"/>
<dbReference type="InterPro" id="IPR001810">
    <property type="entry name" value="F-box_dom"/>
</dbReference>
<accession>S8BDJ4</accession>
<name>S8BDJ4_DACHA</name>
<dbReference type="OMA" id="QHAWASI"/>
<evidence type="ECO:0000259" key="1">
    <source>
        <dbReference type="PROSITE" id="PS50181"/>
    </source>
</evidence>
<dbReference type="InterPro" id="IPR001229">
    <property type="entry name" value="Jacalin-like_lectin_dom"/>
</dbReference>
<proteinExistence type="predicted"/>
<protein>
    <recommendedName>
        <fullName evidence="5">F-box domain-containing protein</fullName>
    </recommendedName>
</protein>
<reference evidence="3 4" key="1">
    <citation type="journal article" date="2013" name="PLoS Genet.">
        <title>Genomic mechanisms accounting for the adaptation to parasitism in nematode-trapping fungi.</title>
        <authorList>
            <person name="Meerupati T."/>
            <person name="Andersson K.M."/>
            <person name="Friman E."/>
            <person name="Kumar D."/>
            <person name="Tunlid A."/>
            <person name="Ahren D."/>
        </authorList>
    </citation>
    <scope>NUCLEOTIDE SEQUENCE [LARGE SCALE GENOMIC DNA]</scope>
    <source>
        <strain evidence="3 4">CBS 200.50</strain>
    </source>
</reference>
<feature type="domain" description="Jacalin-type lectin" evidence="2">
    <location>
        <begin position="534"/>
        <end position="683"/>
    </location>
</feature>
<dbReference type="Gene3D" id="2.100.10.30">
    <property type="entry name" value="Jacalin-like lectin domain"/>
    <property type="match status" value="1"/>
</dbReference>
<reference evidence="4" key="2">
    <citation type="submission" date="2013-04" db="EMBL/GenBank/DDBJ databases">
        <title>Genomic mechanisms accounting for the adaptation to parasitism in nematode-trapping fungi.</title>
        <authorList>
            <person name="Ahren D.G."/>
        </authorList>
    </citation>
    <scope>NUCLEOTIDE SEQUENCE [LARGE SCALE GENOMIC DNA]</scope>
    <source>
        <strain evidence="4">CBS 200.50</strain>
    </source>
</reference>
<dbReference type="OrthoDB" id="5273847at2759"/>
<evidence type="ECO:0000259" key="2">
    <source>
        <dbReference type="PROSITE" id="PS51752"/>
    </source>
</evidence>